<dbReference type="GO" id="GO:0005886">
    <property type="term" value="C:plasma membrane"/>
    <property type="evidence" value="ECO:0007669"/>
    <property type="project" value="UniProtKB-SubCell"/>
</dbReference>
<keyword evidence="3 11" id="KW-0813">Transport</keyword>
<comment type="subcellular location">
    <subcellularLocation>
        <location evidence="11 12">Cell membrane</location>
        <topology evidence="11 12">Multi-pass membrane protein</topology>
    </subcellularLocation>
    <subcellularLocation>
        <location evidence="1">Membrane</location>
        <topology evidence="1">Multi-pass membrane protein</topology>
    </subcellularLocation>
</comment>
<evidence type="ECO:0000256" key="9">
    <source>
        <dbReference type="ARBA" id="ARBA00023027"/>
    </source>
</evidence>
<dbReference type="GO" id="GO:0030964">
    <property type="term" value="C:NADH dehydrogenase complex"/>
    <property type="evidence" value="ECO:0007669"/>
    <property type="project" value="TreeGrafter"/>
</dbReference>
<keyword evidence="10 11" id="KW-0472">Membrane</keyword>
<dbReference type="InterPro" id="IPR038430">
    <property type="entry name" value="NDAH_ubi_oxred_su3_sf"/>
</dbReference>
<protein>
    <recommendedName>
        <fullName evidence="11">NADH-quinone oxidoreductase subunit A</fullName>
        <ecNumber evidence="11">7.1.1.-</ecNumber>
    </recommendedName>
    <alternativeName>
        <fullName evidence="11">NADH dehydrogenase I subunit A</fullName>
    </alternativeName>
    <alternativeName>
        <fullName evidence="11">NDH-1 subunit A</fullName>
    </alternativeName>
    <alternativeName>
        <fullName evidence="11">NUO1</fullName>
    </alternativeName>
</protein>
<proteinExistence type="inferred from homology"/>
<dbReference type="AlphaFoldDB" id="A0A1G7IG79"/>
<evidence type="ECO:0000313" key="13">
    <source>
        <dbReference type="EMBL" id="SDF11741.1"/>
    </source>
</evidence>
<evidence type="ECO:0000256" key="1">
    <source>
        <dbReference type="ARBA" id="ARBA00004141"/>
    </source>
</evidence>
<evidence type="ECO:0000256" key="10">
    <source>
        <dbReference type="ARBA" id="ARBA00023136"/>
    </source>
</evidence>
<dbReference type="PANTHER" id="PTHR11058:SF22">
    <property type="entry name" value="NADH-QUINONE OXIDOREDUCTASE SUBUNIT A"/>
    <property type="match status" value="1"/>
</dbReference>
<keyword evidence="9 11" id="KW-0520">NAD</keyword>
<evidence type="ECO:0000256" key="7">
    <source>
        <dbReference type="ARBA" id="ARBA00022967"/>
    </source>
</evidence>
<keyword evidence="5 11" id="KW-0812">Transmembrane</keyword>
<evidence type="ECO:0000256" key="6">
    <source>
        <dbReference type="ARBA" id="ARBA00022719"/>
    </source>
</evidence>
<comment type="function">
    <text evidence="11">NDH-1 shuttles electrons from NADH, via FMN and iron-sulfur (Fe-S) centers, to quinones in the respiratory chain. The immediate electron acceptor for the enzyme in this species is believed to be ubiquinone. Couples the redox reaction to proton translocation (for every two electrons transferred, four hydrogen ions are translocated across the cytoplasmic membrane), and thus conserves the redox energy in a proton gradient.</text>
</comment>
<dbReference type="InterPro" id="IPR023043">
    <property type="entry name" value="NAD(P)H_OxRDtase_bac/plastid"/>
</dbReference>
<evidence type="ECO:0000256" key="3">
    <source>
        <dbReference type="ARBA" id="ARBA00022448"/>
    </source>
</evidence>
<evidence type="ECO:0000256" key="5">
    <source>
        <dbReference type="ARBA" id="ARBA00022692"/>
    </source>
</evidence>
<dbReference type="InterPro" id="IPR000440">
    <property type="entry name" value="NADH_UbQ/plastoQ_OxRdtase_su3"/>
</dbReference>
<keyword evidence="11" id="KW-0830">Ubiquinone</keyword>
<comment type="similarity">
    <text evidence="2 11 12">Belongs to the complex I subunit 3 family.</text>
</comment>
<dbReference type="Pfam" id="PF00507">
    <property type="entry name" value="Oxidored_q4"/>
    <property type="match status" value="1"/>
</dbReference>
<dbReference type="PANTHER" id="PTHR11058">
    <property type="entry name" value="NADH-UBIQUINONE OXIDOREDUCTASE CHAIN 3"/>
    <property type="match status" value="1"/>
</dbReference>
<evidence type="ECO:0000256" key="11">
    <source>
        <dbReference type="HAMAP-Rule" id="MF_01394"/>
    </source>
</evidence>
<keyword evidence="6 11" id="KW-0874">Quinone</keyword>
<accession>A0A1G7IG79</accession>
<dbReference type="GO" id="GO:0048038">
    <property type="term" value="F:quinone binding"/>
    <property type="evidence" value="ECO:0007669"/>
    <property type="project" value="UniProtKB-KW"/>
</dbReference>
<comment type="subunit">
    <text evidence="11">NDH-1 is composed of 14 different subunits. Subunits NuoA, H, J, K, L, M, N constitute the membrane sector of the complex.</text>
</comment>
<keyword evidence="4 11" id="KW-1003">Cell membrane</keyword>
<name>A0A1G7IG79_9BACT</name>
<feature type="transmembrane region" description="Helical" evidence="11">
    <location>
        <begin position="12"/>
        <end position="35"/>
    </location>
</feature>
<dbReference type="Proteomes" id="UP000182427">
    <property type="component" value="Chromosome I"/>
</dbReference>
<dbReference type="GO" id="GO:0050136">
    <property type="term" value="F:NADH dehydrogenase (quinone) (non-electrogenic) activity"/>
    <property type="evidence" value="ECO:0007669"/>
    <property type="project" value="UniProtKB-UniRule"/>
</dbReference>
<evidence type="ECO:0000313" key="14">
    <source>
        <dbReference type="Proteomes" id="UP000182427"/>
    </source>
</evidence>
<dbReference type="EMBL" id="LT629690">
    <property type="protein sequence ID" value="SDF11741.1"/>
    <property type="molecule type" value="Genomic_DNA"/>
</dbReference>
<sequence>MNTSHPYIWNYLPLAFQLLVAVGLAGGMVVGSYFIGKKRASKVKAGAYECGMEPVGDARGRFSVRFYMVAMLFILFDVEAVFMLPWAVIYRQLPHITGSRFFGFWEMIVYLGFVAVGLFYVWKKGVLDWSTDKADL</sequence>
<dbReference type="OrthoDB" id="9791970at2"/>
<reference evidence="13 14" key="1">
    <citation type="submission" date="2016-10" db="EMBL/GenBank/DDBJ databases">
        <authorList>
            <person name="de Groot N.N."/>
        </authorList>
    </citation>
    <scope>NUCLEOTIDE SEQUENCE [LARGE SCALE GENOMIC DNA]</scope>
    <source>
        <strain evidence="13 14">GAS232</strain>
    </source>
</reference>
<keyword evidence="14" id="KW-1185">Reference proteome</keyword>
<evidence type="ECO:0000256" key="2">
    <source>
        <dbReference type="ARBA" id="ARBA00008472"/>
    </source>
</evidence>
<feature type="transmembrane region" description="Helical" evidence="11">
    <location>
        <begin position="66"/>
        <end position="89"/>
    </location>
</feature>
<gene>
    <name evidence="11" type="primary">nuoA</name>
    <name evidence="13" type="ORF">SAMN05444167_1440</name>
</gene>
<dbReference type="Gene3D" id="1.20.58.1610">
    <property type="entry name" value="NADH:ubiquinone/plastoquinone oxidoreductase, chain 3"/>
    <property type="match status" value="1"/>
</dbReference>
<keyword evidence="8 11" id="KW-1133">Transmembrane helix</keyword>
<dbReference type="GO" id="GO:0008137">
    <property type="term" value="F:NADH dehydrogenase (ubiquinone) activity"/>
    <property type="evidence" value="ECO:0007669"/>
    <property type="project" value="InterPro"/>
</dbReference>
<feature type="transmembrane region" description="Helical" evidence="11">
    <location>
        <begin position="101"/>
        <end position="122"/>
    </location>
</feature>
<dbReference type="RefSeq" id="WP_083344534.1">
    <property type="nucleotide sequence ID" value="NZ_LT629690.1"/>
</dbReference>
<organism evidence="13 14">
    <name type="scientific">Terriglobus roseus</name>
    <dbReference type="NCBI Taxonomy" id="392734"/>
    <lineage>
        <taxon>Bacteria</taxon>
        <taxon>Pseudomonadati</taxon>
        <taxon>Acidobacteriota</taxon>
        <taxon>Terriglobia</taxon>
        <taxon>Terriglobales</taxon>
        <taxon>Acidobacteriaceae</taxon>
        <taxon>Terriglobus</taxon>
    </lineage>
</organism>
<keyword evidence="7 11" id="KW-1278">Translocase</keyword>
<dbReference type="EC" id="7.1.1.-" evidence="11"/>
<evidence type="ECO:0000256" key="4">
    <source>
        <dbReference type="ARBA" id="ARBA00022475"/>
    </source>
</evidence>
<comment type="catalytic activity">
    <reaction evidence="11 12">
        <text>a quinone + NADH + 5 H(+)(in) = a quinol + NAD(+) + 4 H(+)(out)</text>
        <dbReference type="Rhea" id="RHEA:57888"/>
        <dbReference type="ChEBI" id="CHEBI:15378"/>
        <dbReference type="ChEBI" id="CHEBI:24646"/>
        <dbReference type="ChEBI" id="CHEBI:57540"/>
        <dbReference type="ChEBI" id="CHEBI:57945"/>
        <dbReference type="ChEBI" id="CHEBI:132124"/>
    </reaction>
</comment>
<evidence type="ECO:0000256" key="12">
    <source>
        <dbReference type="RuleBase" id="RU003639"/>
    </source>
</evidence>
<evidence type="ECO:0000256" key="8">
    <source>
        <dbReference type="ARBA" id="ARBA00022989"/>
    </source>
</evidence>
<dbReference type="HAMAP" id="MF_01394">
    <property type="entry name" value="NDH1_NuoA"/>
    <property type="match status" value="1"/>
</dbReference>